<dbReference type="EC" id="3.5.2.9" evidence="6"/>
<keyword evidence="2 6" id="KW-0378">Hydrolase</keyword>
<evidence type="ECO:0000313" key="7">
    <source>
        <dbReference type="Proteomes" id="UP001595906"/>
    </source>
</evidence>
<feature type="domain" description="Carboxyltransferase" evidence="5">
    <location>
        <begin position="269"/>
        <end position="556"/>
    </location>
</feature>
<dbReference type="Pfam" id="PF02626">
    <property type="entry name" value="CT_A_B"/>
    <property type="match status" value="1"/>
</dbReference>
<gene>
    <name evidence="6" type="primary">pxpB</name>
    <name evidence="6" type="ORF">ACFOW1_03985</name>
</gene>
<evidence type="ECO:0000256" key="1">
    <source>
        <dbReference type="ARBA" id="ARBA00022741"/>
    </source>
</evidence>
<dbReference type="Gene3D" id="2.40.100.10">
    <property type="entry name" value="Cyclophilin-like"/>
    <property type="match status" value="2"/>
</dbReference>
<evidence type="ECO:0000259" key="5">
    <source>
        <dbReference type="SMART" id="SM00797"/>
    </source>
</evidence>
<dbReference type="InterPro" id="IPR010016">
    <property type="entry name" value="PxpB"/>
</dbReference>
<evidence type="ECO:0000259" key="4">
    <source>
        <dbReference type="SMART" id="SM00796"/>
    </source>
</evidence>
<dbReference type="PANTHER" id="PTHR43309:SF5">
    <property type="entry name" value="5-OXOPROLINASE SUBUNIT C"/>
    <property type="match status" value="1"/>
</dbReference>
<dbReference type="Proteomes" id="UP001595906">
    <property type="component" value="Unassembled WGS sequence"/>
</dbReference>
<keyword evidence="7" id="KW-1185">Reference proteome</keyword>
<dbReference type="SMART" id="SM00797">
    <property type="entry name" value="AHS2"/>
    <property type="match status" value="1"/>
</dbReference>
<dbReference type="InterPro" id="IPR052708">
    <property type="entry name" value="PxpC"/>
</dbReference>
<dbReference type="SUPFAM" id="SSF160467">
    <property type="entry name" value="PH0987 N-terminal domain-like"/>
    <property type="match status" value="1"/>
</dbReference>
<accession>A0ABV8PUL0</accession>
<organism evidence="6 7">
    <name type="scientific">Parasediminibacterium paludis</name>
    <dbReference type="NCBI Taxonomy" id="908966"/>
    <lineage>
        <taxon>Bacteria</taxon>
        <taxon>Pseudomonadati</taxon>
        <taxon>Bacteroidota</taxon>
        <taxon>Chitinophagia</taxon>
        <taxon>Chitinophagales</taxon>
        <taxon>Chitinophagaceae</taxon>
        <taxon>Parasediminibacterium</taxon>
    </lineage>
</organism>
<evidence type="ECO:0000313" key="6">
    <source>
        <dbReference type="EMBL" id="MFC4231036.1"/>
    </source>
</evidence>
<dbReference type="RefSeq" id="WP_379012423.1">
    <property type="nucleotide sequence ID" value="NZ_JBHSDC010000003.1"/>
</dbReference>
<dbReference type="PANTHER" id="PTHR43309">
    <property type="entry name" value="5-OXOPROLINASE SUBUNIT C"/>
    <property type="match status" value="1"/>
</dbReference>
<keyword evidence="3" id="KW-0067">ATP-binding</keyword>
<reference evidence="7" key="1">
    <citation type="journal article" date="2019" name="Int. J. Syst. Evol. Microbiol.">
        <title>The Global Catalogue of Microorganisms (GCM) 10K type strain sequencing project: providing services to taxonomists for standard genome sequencing and annotation.</title>
        <authorList>
            <consortium name="The Broad Institute Genomics Platform"/>
            <consortium name="The Broad Institute Genome Sequencing Center for Infectious Disease"/>
            <person name="Wu L."/>
            <person name="Ma J."/>
        </authorList>
    </citation>
    <scope>NUCLEOTIDE SEQUENCE [LARGE SCALE GENOMIC DNA]</scope>
    <source>
        <strain evidence="7">CECT 8010</strain>
    </source>
</reference>
<comment type="caution">
    <text evidence="6">The sequence shown here is derived from an EMBL/GenBank/DDBJ whole genome shotgun (WGS) entry which is preliminary data.</text>
</comment>
<protein>
    <submittedName>
        <fullName evidence="6">5-oxoprolinase subunit PxpB</fullName>
        <ecNumber evidence="6">3.5.2.9</ecNumber>
    </submittedName>
</protein>
<evidence type="ECO:0000256" key="2">
    <source>
        <dbReference type="ARBA" id="ARBA00022801"/>
    </source>
</evidence>
<dbReference type="InterPro" id="IPR029000">
    <property type="entry name" value="Cyclophilin-like_dom_sf"/>
</dbReference>
<dbReference type="GO" id="GO:0017168">
    <property type="term" value="F:5-oxoprolinase (ATP-hydrolyzing) activity"/>
    <property type="evidence" value="ECO:0007669"/>
    <property type="project" value="UniProtKB-EC"/>
</dbReference>
<evidence type="ECO:0000256" key="3">
    <source>
        <dbReference type="ARBA" id="ARBA00022840"/>
    </source>
</evidence>
<keyword evidence="1" id="KW-0547">Nucleotide-binding</keyword>
<dbReference type="EMBL" id="JBHSDC010000003">
    <property type="protein sequence ID" value="MFC4231036.1"/>
    <property type="molecule type" value="Genomic_DNA"/>
</dbReference>
<dbReference type="Pfam" id="PF02682">
    <property type="entry name" value="CT_C_D"/>
    <property type="match status" value="1"/>
</dbReference>
<dbReference type="NCBIfam" id="TIGR00724">
    <property type="entry name" value="urea_amlyse_rel"/>
    <property type="match status" value="1"/>
</dbReference>
<dbReference type="Gene3D" id="3.30.1360.40">
    <property type="match status" value="1"/>
</dbReference>
<feature type="domain" description="Carboxyltransferase" evidence="4">
    <location>
        <begin position="5"/>
        <end position="211"/>
    </location>
</feature>
<dbReference type="SMART" id="SM00796">
    <property type="entry name" value="AHS1"/>
    <property type="match status" value="1"/>
</dbReference>
<dbReference type="NCBIfam" id="TIGR00370">
    <property type="entry name" value="5-oxoprolinase subunit PxpB"/>
    <property type="match status" value="1"/>
</dbReference>
<proteinExistence type="predicted"/>
<dbReference type="InterPro" id="IPR003778">
    <property type="entry name" value="CT_A_B"/>
</dbReference>
<dbReference type="InterPro" id="IPR003833">
    <property type="entry name" value="CT_C_D"/>
</dbReference>
<dbReference type="SUPFAM" id="SSF50891">
    <property type="entry name" value="Cyclophilin-like"/>
    <property type="match status" value="2"/>
</dbReference>
<name>A0ABV8PUL0_9BACT</name>
<sequence>MTPTYYIYPLGETAATIAFEAVISEQINDLVIALYKHLQAEPIKDVKDVIPAYHTITLVFDNSIVKQASDVFTTMKQRADIAIAGCNWQQTIAHEIVEIPVCYDTAFGLDIVTLAADKGISIDELIQRHIARQYRIYCIGFLPGFAYMGNVDEILATPRRQAPRTAVKAGSVGIAGVQTGVYPLQSPAGWNIIGETPLQLFNANRAEPVLLKMGNMVQFKPITLADFLLEKNKPSEAKISSSTSSYGITILKQGIADTVQDLGRFGYQQFGINPTGAMDTVAAKVANFLVGNAATEALFELHFPASVFQFDVDALIALSGADFCATINDEPIPNNTPIIVAANSILKFTKLVSGARCYLAIRGGMTIEKWLGSYSTHLKANAGGFCGRLLQKGDVIAINRNLLLKAYLQEKSFVILQWQADVAELYKDANHIQIVAGNEYQLLTEASTDLLTASSFVITVKSDRMAYLLHGIPLQLQQPLSLISTAVTRGTVQLLPNGELIVLMADHQTIGGYPRVGQVAQVALSKLAQLQAHQRINFAIISQQEAAELLYLQQQYLLHIQNACIFKLKEFLAT</sequence>